<reference evidence="10 11" key="1">
    <citation type="journal article" date="2012" name="J. Bacteriol.">
        <title>Complete Genome Sequence of Paenibacillus mucilaginosus 3016, a Bacterium Functional as Microbial Fertilizer.</title>
        <authorList>
            <person name="Ma M."/>
            <person name="Wang Z."/>
            <person name="Li L."/>
            <person name="Jiang X."/>
            <person name="Guan D."/>
            <person name="Cao F."/>
            <person name="Chen H."/>
            <person name="Wang X."/>
            <person name="Shen D."/>
            <person name="Du B."/>
            <person name="Li J."/>
        </authorList>
    </citation>
    <scope>NUCLEOTIDE SEQUENCE [LARGE SCALE GENOMIC DNA]</scope>
    <source>
        <strain evidence="10 11">3016</strain>
    </source>
</reference>
<evidence type="ECO:0000313" key="11">
    <source>
        <dbReference type="Proteomes" id="UP000007523"/>
    </source>
</evidence>
<evidence type="ECO:0000256" key="5">
    <source>
        <dbReference type="ARBA" id="ARBA00023136"/>
    </source>
</evidence>
<dbReference type="KEGG" id="pmq:PM3016_4666"/>
<comment type="subcellular location">
    <subcellularLocation>
        <location evidence="1">Membrane</location>
        <topology evidence="1">Lipid-anchor</topology>
    </subcellularLocation>
</comment>
<evidence type="ECO:0000256" key="1">
    <source>
        <dbReference type="ARBA" id="ARBA00004635"/>
    </source>
</evidence>
<dbReference type="PANTHER" id="PTHR35789">
    <property type="entry name" value="SPORE GERMINATION PROTEIN B3"/>
    <property type="match status" value="1"/>
</dbReference>
<accession>H6NFZ3</accession>
<dbReference type="NCBIfam" id="TIGR02887">
    <property type="entry name" value="spore_ger_x_C"/>
    <property type="match status" value="1"/>
</dbReference>
<gene>
    <name evidence="10" type="ORF">PM3016_4666</name>
</gene>
<dbReference type="RefSeq" id="WP_014371127.1">
    <property type="nucleotide sequence ID" value="NC_016935.1"/>
</dbReference>
<dbReference type="Pfam" id="PF05504">
    <property type="entry name" value="Spore_GerAC"/>
    <property type="match status" value="1"/>
</dbReference>
<dbReference type="GO" id="GO:0016020">
    <property type="term" value="C:membrane"/>
    <property type="evidence" value="ECO:0007669"/>
    <property type="project" value="UniProtKB-SubCell"/>
</dbReference>
<dbReference type="InterPro" id="IPR046953">
    <property type="entry name" value="Spore_GerAC-like_C"/>
</dbReference>
<protein>
    <submittedName>
        <fullName evidence="10">Germination protein, GerC family</fullName>
    </submittedName>
</protein>
<dbReference type="STRING" id="1116391.PM3016_4666"/>
<evidence type="ECO:0000259" key="9">
    <source>
        <dbReference type="Pfam" id="PF25198"/>
    </source>
</evidence>
<dbReference type="InterPro" id="IPR057336">
    <property type="entry name" value="GerAC_N"/>
</dbReference>
<proteinExistence type="inferred from homology"/>
<evidence type="ECO:0000256" key="4">
    <source>
        <dbReference type="ARBA" id="ARBA00022729"/>
    </source>
</evidence>
<sequence length="399" mass="43905">MRRRLLLGCVLVLSLLSLTGCWNRRELNELTVVVALGIDKAKDGYIVSAQLVNAQEIAAKGGSGYATPITVYQGKGATVFEALRRMTTEINRRLYLSHIRVVVLGEELARQGIGDALDFLSRDHELRTDFYMLVARGSSAEKVLSALAPLEKIPANKMFSALQVMKENWAGVMEITLDELLADMLSEGIDPVATGIRLTGKSEAAGNKSNVQKSKPDAVIQYDGMAVFREDRLIGWLNEEESTGFNYVMRSLESTIVSLACPEGGGKVGMELQRVQSSIHARVQEGAPAIGIHVKAEANIGDVECPMKVMELQNVPPLEEKLEEAIRSSVQAAVTKSKTRLKTDIFGFGRAVHRDQPKLWKQIKSSWDERVPGIPVEIQVDAKIRRVGTVTDPVNPRKE</sequence>
<evidence type="ECO:0000256" key="6">
    <source>
        <dbReference type="ARBA" id="ARBA00023139"/>
    </source>
</evidence>
<dbReference type="Proteomes" id="UP000007523">
    <property type="component" value="Chromosome"/>
</dbReference>
<dbReference type="Pfam" id="PF25198">
    <property type="entry name" value="Spore_GerAC_N"/>
    <property type="match status" value="1"/>
</dbReference>
<dbReference type="PANTHER" id="PTHR35789:SF1">
    <property type="entry name" value="SPORE GERMINATION PROTEIN B3"/>
    <property type="match status" value="1"/>
</dbReference>
<dbReference type="InterPro" id="IPR008844">
    <property type="entry name" value="Spore_GerAC-like"/>
</dbReference>
<dbReference type="Gene3D" id="3.30.300.210">
    <property type="entry name" value="Nutrient germinant receptor protein C, domain 3"/>
    <property type="match status" value="1"/>
</dbReference>
<name>H6NFZ3_9BACL</name>
<keyword evidence="5" id="KW-0472">Membrane</keyword>
<dbReference type="AlphaFoldDB" id="H6NFZ3"/>
<keyword evidence="6" id="KW-0564">Palmitate</keyword>
<organism evidence="10 11">
    <name type="scientific">Paenibacillus mucilaginosus 3016</name>
    <dbReference type="NCBI Taxonomy" id="1116391"/>
    <lineage>
        <taxon>Bacteria</taxon>
        <taxon>Bacillati</taxon>
        <taxon>Bacillota</taxon>
        <taxon>Bacilli</taxon>
        <taxon>Bacillales</taxon>
        <taxon>Paenibacillaceae</taxon>
        <taxon>Paenibacillus</taxon>
    </lineage>
</organism>
<evidence type="ECO:0000256" key="2">
    <source>
        <dbReference type="ARBA" id="ARBA00007886"/>
    </source>
</evidence>
<keyword evidence="7" id="KW-0449">Lipoprotein</keyword>
<dbReference type="HOGENOM" id="CLU_051140_0_0_9"/>
<evidence type="ECO:0000256" key="3">
    <source>
        <dbReference type="ARBA" id="ARBA00022544"/>
    </source>
</evidence>
<dbReference type="InterPro" id="IPR038501">
    <property type="entry name" value="Spore_GerAC_C_sf"/>
</dbReference>
<keyword evidence="3" id="KW-0309">Germination</keyword>
<dbReference type="GO" id="GO:0009847">
    <property type="term" value="P:spore germination"/>
    <property type="evidence" value="ECO:0007669"/>
    <property type="project" value="InterPro"/>
</dbReference>
<evidence type="ECO:0000259" key="8">
    <source>
        <dbReference type="Pfam" id="PF05504"/>
    </source>
</evidence>
<keyword evidence="11" id="KW-1185">Reference proteome</keyword>
<comment type="similarity">
    <text evidence="2">Belongs to the GerABKC lipoprotein family.</text>
</comment>
<evidence type="ECO:0000256" key="7">
    <source>
        <dbReference type="ARBA" id="ARBA00023288"/>
    </source>
</evidence>
<feature type="domain" description="Spore germination GerAC-like C-terminal" evidence="8">
    <location>
        <begin position="223"/>
        <end position="388"/>
    </location>
</feature>
<feature type="domain" description="Spore germination protein N-terminal" evidence="9">
    <location>
        <begin position="23"/>
        <end position="197"/>
    </location>
</feature>
<dbReference type="PROSITE" id="PS51257">
    <property type="entry name" value="PROKAR_LIPOPROTEIN"/>
    <property type="match status" value="1"/>
</dbReference>
<dbReference type="EMBL" id="CP003235">
    <property type="protein sequence ID" value="AFC31412.1"/>
    <property type="molecule type" value="Genomic_DNA"/>
</dbReference>
<evidence type="ECO:0000313" key="10">
    <source>
        <dbReference type="EMBL" id="AFC31412.1"/>
    </source>
</evidence>
<keyword evidence="4" id="KW-0732">Signal</keyword>